<reference evidence="1 2" key="1">
    <citation type="journal article" date="2014" name="Agronomy (Basel)">
        <title>A Draft Genome Sequence for Ensete ventricosum, the Drought-Tolerant Tree Against Hunger.</title>
        <authorList>
            <person name="Harrison J."/>
            <person name="Moore K.A."/>
            <person name="Paszkiewicz K."/>
            <person name="Jones T."/>
            <person name="Grant M."/>
            <person name="Ambacheew D."/>
            <person name="Muzemil S."/>
            <person name="Studholme D.J."/>
        </authorList>
    </citation>
    <scope>NUCLEOTIDE SEQUENCE [LARGE SCALE GENOMIC DNA]</scope>
</reference>
<protein>
    <submittedName>
        <fullName evidence="1">Uncharacterized protein</fullName>
    </submittedName>
</protein>
<dbReference type="Proteomes" id="UP000287651">
    <property type="component" value="Unassembled WGS sequence"/>
</dbReference>
<evidence type="ECO:0000313" key="1">
    <source>
        <dbReference type="EMBL" id="RRT36229.1"/>
    </source>
</evidence>
<name>A0A426X9S4_ENSVE</name>
<dbReference type="EMBL" id="AMZH03023885">
    <property type="protein sequence ID" value="RRT36229.1"/>
    <property type="molecule type" value="Genomic_DNA"/>
</dbReference>
<gene>
    <name evidence="1" type="ORF">B296_00018752</name>
</gene>
<proteinExistence type="predicted"/>
<organism evidence="1 2">
    <name type="scientific">Ensete ventricosum</name>
    <name type="common">Abyssinian banana</name>
    <name type="synonym">Musa ensete</name>
    <dbReference type="NCBI Taxonomy" id="4639"/>
    <lineage>
        <taxon>Eukaryota</taxon>
        <taxon>Viridiplantae</taxon>
        <taxon>Streptophyta</taxon>
        <taxon>Embryophyta</taxon>
        <taxon>Tracheophyta</taxon>
        <taxon>Spermatophyta</taxon>
        <taxon>Magnoliopsida</taxon>
        <taxon>Liliopsida</taxon>
        <taxon>Zingiberales</taxon>
        <taxon>Musaceae</taxon>
        <taxon>Ensete</taxon>
    </lineage>
</organism>
<sequence length="78" mass="9052">MGACREFAGDRPRFGRYCRELTENSPEVCREVRREFADRLWELGCSLEVCLVFVEGNRELVGGSSERCWEFVEETIGQ</sequence>
<evidence type="ECO:0000313" key="2">
    <source>
        <dbReference type="Proteomes" id="UP000287651"/>
    </source>
</evidence>
<comment type="caution">
    <text evidence="1">The sequence shown here is derived from an EMBL/GenBank/DDBJ whole genome shotgun (WGS) entry which is preliminary data.</text>
</comment>
<dbReference type="AlphaFoldDB" id="A0A426X9S4"/>
<accession>A0A426X9S4</accession>